<reference evidence="4" key="1">
    <citation type="submission" date="2016-11" db="EMBL/GenBank/DDBJ databases">
        <authorList>
            <person name="Varghese N."/>
            <person name="Submissions S."/>
        </authorList>
    </citation>
    <scope>NUCLEOTIDE SEQUENCE [LARGE SCALE GENOMIC DNA]</scope>
    <source>
        <strain evidence="4">DSM 22638</strain>
    </source>
</reference>
<accession>A0A1M5IZ36</accession>
<feature type="chain" id="PRO_5012047721" description="Type 1 periplasmic binding fold superfamily protein" evidence="2">
    <location>
        <begin position="22"/>
        <end position="198"/>
    </location>
</feature>
<dbReference type="EMBL" id="FQWL01000001">
    <property type="protein sequence ID" value="SHG33319.1"/>
    <property type="molecule type" value="Genomic_DNA"/>
</dbReference>
<feature type="region of interest" description="Disordered" evidence="1">
    <location>
        <begin position="169"/>
        <end position="198"/>
    </location>
</feature>
<dbReference type="Proteomes" id="UP000184532">
    <property type="component" value="Unassembled WGS sequence"/>
</dbReference>
<evidence type="ECO:0000256" key="2">
    <source>
        <dbReference type="SAM" id="SignalP"/>
    </source>
</evidence>
<feature type="compositionally biased region" description="Acidic residues" evidence="1">
    <location>
        <begin position="184"/>
        <end position="198"/>
    </location>
</feature>
<feature type="compositionally biased region" description="Basic and acidic residues" evidence="1">
    <location>
        <begin position="169"/>
        <end position="183"/>
    </location>
</feature>
<evidence type="ECO:0000256" key="1">
    <source>
        <dbReference type="SAM" id="MobiDB-lite"/>
    </source>
</evidence>
<sequence length="198" mass="21157">MKTIKFLSLALVSGIFLTSCSSDDNDAPEEINEEEVITTMTVTLTPQGGGAAITLQTRDLDGDGPDAPVITVSGNLSENTTYNGSLVLLNETETPAEEVNEEIEGEAAEHQFFFEIDGALNATTAYTDNESDYVSEETGENFTTTNPVGITFTLETTDASSGTLTVTLRHEPKKPNDGTKEDAGGETDITETFDLTIE</sequence>
<dbReference type="STRING" id="570519.SAMN04488116_1004"/>
<keyword evidence="2" id="KW-0732">Signal</keyword>
<evidence type="ECO:0008006" key="5">
    <source>
        <dbReference type="Google" id="ProtNLM"/>
    </source>
</evidence>
<evidence type="ECO:0000313" key="3">
    <source>
        <dbReference type="EMBL" id="SHG33319.1"/>
    </source>
</evidence>
<protein>
    <recommendedName>
        <fullName evidence="5">Type 1 periplasmic binding fold superfamily protein</fullName>
    </recommendedName>
</protein>
<keyword evidence="4" id="KW-1185">Reference proteome</keyword>
<gene>
    <name evidence="3" type="ORF">SAMN04488116_1004</name>
</gene>
<feature type="signal peptide" evidence="2">
    <location>
        <begin position="1"/>
        <end position="21"/>
    </location>
</feature>
<proteinExistence type="predicted"/>
<evidence type="ECO:0000313" key="4">
    <source>
        <dbReference type="Proteomes" id="UP000184532"/>
    </source>
</evidence>
<dbReference type="RefSeq" id="WP_073176834.1">
    <property type="nucleotide sequence ID" value="NZ_FQWL01000001.1"/>
</dbReference>
<dbReference type="PROSITE" id="PS51257">
    <property type="entry name" value="PROKAR_LIPOPROTEIN"/>
    <property type="match status" value="1"/>
</dbReference>
<name>A0A1M5IZ36_9FLAO</name>
<organism evidence="3 4">
    <name type="scientific">Flagellimonas flava</name>
    <dbReference type="NCBI Taxonomy" id="570519"/>
    <lineage>
        <taxon>Bacteria</taxon>
        <taxon>Pseudomonadati</taxon>
        <taxon>Bacteroidota</taxon>
        <taxon>Flavobacteriia</taxon>
        <taxon>Flavobacteriales</taxon>
        <taxon>Flavobacteriaceae</taxon>
        <taxon>Flagellimonas</taxon>
    </lineage>
</organism>
<dbReference type="OrthoDB" id="713689at2"/>
<dbReference type="AlphaFoldDB" id="A0A1M5IZ36"/>